<dbReference type="PROSITE" id="PS00108">
    <property type="entry name" value="PROTEIN_KINASE_ST"/>
    <property type="match status" value="1"/>
</dbReference>
<dbReference type="RefSeq" id="WP_352888790.1">
    <property type="nucleotide sequence ID" value="NZ_JBEPIJ010000007.1"/>
</dbReference>
<dbReference type="InterPro" id="IPR000719">
    <property type="entry name" value="Prot_kinase_dom"/>
</dbReference>
<dbReference type="Gene3D" id="1.10.510.10">
    <property type="entry name" value="Transferase(Phosphotransferase) domain 1"/>
    <property type="match status" value="1"/>
</dbReference>
<dbReference type="SMART" id="SM00220">
    <property type="entry name" value="S_TKc"/>
    <property type="match status" value="1"/>
</dbReference>
<dbReference type="CDD" id="cd14014">
    <property type="entry name" value="STKc_PknB_like"/>
    <property type="match status" value="1"/>
</dbReference>
<dbReference type="SUPFAM" id="SSF48452">
    <property type="entry name" value="TPR-like"/>
    <property type="match status" value="3"/>
</dbReference>
<evidence type="ECO:0000313" key="10">
    <source>
        <dbReference type="Proteomes" id="UP001465331"/>
    </source>
</evidence>
<evidence type="ECO:0000256" key="1">
    <source>
        <dbReference type="ARBA" id="ARBA00022679"/>
    </source>
</evidence>
<dbReference type="InterPro" id="IPR017441">
    <property type="entry name" value="Protein_kinase_ATP_BS"/>
</dbReference>
<dbReference type="Gene3D" id="1.25.40.10">
    <property type="entry name" value="Tetratricopeptide repeat domain"/>
    <property type="match status" value="2"/>
</dbReference>
<dbReference type="InterPro" id="IPR008271">
    <property type="entry name" value="Ser/Thr_kinase_AS"/>
</dbReference>
<dbReference type="Gene3D" id="3.30.200.20">
    <property type="entry name" value="Phosphorylase Kinase, domain 1"/>
    <property type="match status" value="1"/>
</dbReference>
<comment type="caution">
    <text evidence="9">The sequence shown here is derived from an EMBL/GenBank/DDBJ whole genome shotgun (WGS) entry which is preliminary data.</text>
</comment>
<evidence type="ECO:0000256" key="4">
    <source>
        <dbReference type="ARBA" id="ARBA00022840"/>
    </source>
</evidence>
<evidence type="ECO:0000256" key="6">
    <source>
        <dbReference type="PROSITE-ProRule" id="PRU10141"/>
    </source>
</evidence>
<evidence type="ECO:0000256" key="5">
    <source>
        <dbReference type="PROSITE-ProRule" id="PRU00339"/>
    </source>
</evidence>
<name>A0ABV2A9H5_9GAMM</name>
<dbReference type="Pfam" id="PF13424">
    <property type="entry name" value="TPR_12"/>
    <property type="match status" value="2"/>
</dbReference>
<feature type="domain" description="Protein kinase" evidence="8">
    <location>
        <begin position="75"/>
        <end position="340"/>
    </location>
</feature>
<dbReference type="PANTHER" id="PTHR43289">
    <property type="entry name" value="MITOGEN-ACTIVATED PROTEIN KINASE KINASE KINASE 20-RELATED"/>
    <property type="match status" value="1"/>
</dbReference>
<keyword evidence="7" id="KW-0812">Transmembrane</keyword>
<keyword evidence="10" id="KW-1185">Reference proteome</keyword>
<feature type="transmembrane region" description="Helical" evidence="7">
    <location>
        <begin position="365"/>
        <end position="386"/>
    </location>
</feature>
<dbReference type="InterPro" id="IPR019734">
    <property type="entry name" value="TPR_rpt"/>
</dbReference>
<keyword evidence="7" id="KW-1133">Transmembrane helix</keyword>
<dbReference type="InterPro" id="IPR011990">
    <property type="entry name" value="TPR-like_helical_dom_sf"/>
</dbReference>
<organism evidence="9 10">
    <name type="scientific">Sinimarinibacterium thermocellulolyticum</name>
    <dbReference type="NCBI Taxonomy" id="3170016"/>
    <lineage>
        <taxon>Bacteria</taxon>
        <taxon>Pseudomonadati</taxon>
        <taxon>Pseudomonadota</taxon>
        <taxon>Gammaproteobacteria</taxon>
        <taxon>Nevskiales</taxon>
        <taxon>Nevskiaceae</taxon>
        <taxon>Sinimarinibacterium</taxon>
    </lineage>
</organism>
<accession>A0ABV2A9H5</accession>
<dbReference type="GO" id="GO:0016301">
    <property type="term" value="F:kinase activity"/>
    <property type="evidence" value="ECO:0007669"/>
    <property type="project" value="UniProtKB-KW"/>
</dbReference>
<evidence type="ECO:0000313" key="9">
    <source>
        <dbReference type="EMBL" id="MES0873906.1"/>
    </source>
</evidence>
<evidence type="ECO:0000256" key="2">
    <source>
        <dbReference type="ARBA" id="ARBA00022741"/>
    </source>
</evidence>
<dbReference type="SMART" id="SM00028">
    <property type="entry name" value="TPR"/>
    <property type="match status" value="4"/>
</dbReference>
<dbReference type="PANTHER" id="PTHR43289:SF34">
    <property type="entry name" value="SERINE_THREONINE-PROTEIN KINASE YBDM-RELATED"/>
    <property type="match status" value="1"/>
</dbReference>
<dbReference type="PROSITE" id="PS00107">
    <property type="entry name" value="PROTEIN_KINASE_ATP"/>
    <property type="match status" value="1"/>
</dbReference>
<gene>
    <name evidence="9" type="ORF">ABSH63_07825</name>
</gene>
<keyword evidence="3 9" id="KW-0418">Kinase</keyword>
<feature type="repeat" description="TPR" evidence="5">
    <location>
        <begin position="576"/>
        <end position="609"/>
    </location>
</feature>
<dbReference type="Pfam" id="PF00069">
    <property type="entry name" value="Pkinase"/>
    <property type="match status" value="1"/>
</dbReference>
<sequence length="807" mass="88493">MDDAQRWSRIEALFDAALELDADARAAFLDRECADPALRAEVDKLLQAEAASGDFLQPHTPAHTRLTPGTLVGQWRVGTLLGRGGMGEVYAATRANRDFEQRAALKLLTRLDSADARRRFAEERRILSRLEHPGIAHLLDGGEHDGLPYAVMEFVEGSALTTHARDLQLRARIELFLQVCAAVSHAHQHLIVHRDLKPSNILVTADARVKLLDFGIAKLLDAAPAGDVTQVIRASPDYCAPEQLRGEPVSAATDVYALGVILHELLTGQRLWMSGGAALLQTLERLSAGDPPLPSSRVRGALARRLRGDLDSIVLKALRSRPDQRYATVDALADDLRAWLDARPVRARDATLPYLLGRTIRRRRWWFAAGAAVFASLLLGLAGVLWQARETAIERDLARREAERADAVRQYLMLMFRSAGDQAAGASVTAKDVLDRAAARMHDEFAGDPGAYADILIALAELYFSLDDYTGARPLLERLLREGSAVPDEQRAMAQHDLAQIEFRDDQQGEAARMLTAAQTFWNARPQAYREELAMSRLLQSQLERANGNPEQALRTLEAALPERLALSGEIHRETGKLVNNLGIAYYQVGRFDEAIARFEQASAIWAALRLDRSADALNTLNNWAAAEMRRQRPDAAVPVFERALNLRRELYPPSAALAALVNNLGKTLTQIDRADEALPLLREAVELGERYAGASSVLTVSARLGLADTLSALGEPDQAASELDSLAPLLRETYGEAHVLTALLDVSRARVAHSRGDLATALSRLDRAEVRLRDLGRSGAPFLPQIEALRRQWGAGSAAPAESDKA</sequence>
<reference evidence="9 10" key="1">
    <citation type="submission" date="2024-06" db="EMBL/GenBank/DDBJ databases">
        <authorList>
            <person name="Li Z."/>
            <person name="Jiang Y."/>
        </authorList>
    </citation>
    <scope>NUCLEOTIDE SEQUENCE [LARGE SCALE GENOMIC DNA]</scope>
    <source>
        <strain evidence="9 10">HSW-8</strain>
    </source>
</reference>
<proteinExistence type="predicted"/>
<keyword evidence="7" id="KW-0472">Membrane</keyword>
<evidence type="ECO:0000256" key="3">
    <source>
        <dbReference type="ARBA" id="ARBA00022777"/>
    </source>
</evidence>
<keyword evidence="2 6" id="KW-0547">Nucleotide-binding</keyword>
<evidence type="ECO:0000259" key="8">
    <source>
        <dbReference type="PROSITE" id="PS50011"/>
    </source>
</evidence>
<dbReference type="InterPro" id="IPR011009">
    <property type="entry name" value="Kinase-like_dom_sf"/>
</dbReference>
<dbReference type="SUPFAM" id="SSF56112">
    <property type="entry name" value="Protein kinase-like (PK-like)"/>
    <property type="match status" value="1"/>
</dbReference>
<feature type="binding site" evidence="6">
    <location>
        <position position="106"/>
    </location>
    <ligand>
        <name>ATP</name>
        <dbReference type="ChEBI" id="CHEBI:30616"/>
    </ligand>
</feature>
<keyword evidence="5" id="KW-0802">TPR repeat</keyword>
<dbReference type="Proteomes" id="UP001465331">
    <property type="component" value="Unassembled WGS sequence"/>
</dbReference>
<keyword evidence="1" id="KW-0808">Transferase</keyword>
<dbReference type="PROSITE" id="PS50011">
    <property type="entry name" value="PROTEIN_KINASE_DOM"/>
    <property type="match status" value="1"/>
</dbReference>
<evidence type="ECO:0000256" key="7">
    <source>
        <dbReference type="SAM" id="Phobius"/>
    </source>
</evidence>
<keyword evidence="4 6" id="KW-0067">ATP-binding</keyword>
<dbReference type="EMBL" id="JBEPIJ010000007">
    <property type="protein sequence ID" value="MES0873906.1"/>
    <property type="molecule type" value="Genomic_DNA"/>
</dbReference>
<dbReference type="PROSITE" id="PS50005">
    <property type="entry name" value="TPR"/>
    <property type="match status" value="1"/>
</dbReference>
<protein>
    <submittedName>
        <fullName evidence="9">Protein kinase</fullName>
    </submittedName>
</protein>